<keyword evidence="4" id="KW-1185">Reference proteome</keyword>
<dbReference type="AlphaFoldDB" id="A0A5B0P2C7"/>
<name>A0A5B0P2C7_PUCGR</name>
<dbReference type="Proteomes" id="UP000324748">
    <property type="component" value="Unassembled WGS sequence"/>
</dbReference>
<sequence>MDASMIAKLQAGLAQRDSLITQLLNRVSAMGLNNARKAPEGSKKKSTSTGAAQSGSGETSKKKKSNKARKQKKTTTPTPTPKAIPKPPTNVGSA</sequence>
<accession>A0A5B0P2C7</accession>
<evidence type="ECO:0000256" key="1">
    <source>
        <dbReference type="SAM" id="MobiDB-lite"/>
    </source>
</evidence>
<evidence type="ECO:0000313" key="2">
    <source>
        <dbReference type="EMBL" id="KAA1095106.1"/>
    </source>
</evidence>
<evidence type="ECO:0000313" key="5">
    <source>
        <dbReference type="Proteomes" id="UP000325313"/>
    </source>
</evidence>
<gene>
    <name evidence="2" type="ORF">PGT21_035592</name>
    <name evidence="3" type="ORF">PGTUg99_016349</name>
</gene>
<dbReference type="EMBL" id="VSWC01000079">
    <property type="protein sequence ID" value="KAA1095106.1"/>
    <property type="molecule type" value="Genomic_DNA"/>
</dbReference>
<feature type="compositionally biased region" description="Low complexity" evidence="1">
    <location>
        <begin position="47"/>
        <end position="58"/>
    </location>
</feature>
<evidence type="ECO:0000313" key="4">
    <source>
        <dbReference type="Proteomes" id="UP000324748"/>
    </source>
</evidence>
<feature type="region of interest" description="Disordered" evidence="1">
    <location>
        <begin position="33"/>
        <end position="94"/>
    </location>
</feature>
<dbReference type="EMBL" id="VDEP01000238">
    <property type="protein sequence ID" value="KAA1121370.1"/>
    <property type="molecule type" value="Genomic_DNA"/>
</dbReference>
<organism evidence="2 4">
    <name type="scientific">Puccinia graminis f. sp. tritici</name>
    <dbReference type="NCBI Taxonomy" id="56615"/>
    <lineage>
        <taxon>Eukaryota</taxon>
        <taxon>Fungi</taxon>
        <taxon>Dikarya</taxon>
        <taxon>Basidiomycota</taxon>
        <taxon>Pucciniomycotina</taxon>
        <taxon>Pucciniomycetes</taxon>
        <taxon>Pucciniales</taxon>
        <taxon>Pucciniaceae</taxon>
        <taxon>Puccinia</taxon>
    </lineage>
</organism>
<protein>
    <submittedName>
        <fullName evidence="2">Uncharacterized protein</fullName>
    </submittedName>
</protein>
<proteinExistence type="predicted"/>
<feature type="compositionally biased region" description="Basic residues" evidence="1">
    <location>
        <begin position="61"/>
        <end position="73"/>
    </location>
</feature>
<feature type="compositionally biased region" description="Pro residues" evidence="1">
    <location>
        <begin position="78"/>
        <end position="88"/>
    </location>
</feature>
<reference evidence="4 5" key="1">
    <citation type="submission" date="2019-05" db="EMBL/GenBank/DDBJ databases">
        <title>Emergence of the Ug99 lineage of the wheat stem rust pathogen through somatic hybridization.</title>
        <authorList>
            <person name="Li F."/>
            <person name="Upadhyaya N.M."/>
            <person name="Sperschneider J."/>
            <person name="Matny O."/>
            <person name="Nguyen-Phuc H."/>
            <person name="Mago R."/>
            <person name="Raley C."/>
            <person name="Miller M.E."/>
            <person name="Silverstein K.A.T."/>
            <person name="Henningsen E."/>
            <person name="Hirsch C.D."/>
            <person name="Visser B."/>
            <person name="Pretorius Z.A."/>
            <person name="Steffenson B.J."/>
            <person name="Schwessinger B."/>
            <person name="Dodds P.N."/>
            <person name="Figueroa M."/>
        </authorList>
    </citation>
    <scope>NUCLEOTIDE SEQUENCE [LARGE SCALE GENOMIC DNA]</scope>
    <source>
        <strain evidence="2">21-0</strain>
        <strain evidence="3 5">Ug99</strain>
    </source>
</reference>
<comment type="caution">
    <text evidence="2">The sequence shown here is derived from an EMBL/GenBank/DDBJ whole genome shotgun (WGS) entry which is preliminary data.</text>
</comment>
<evidence type="ECO:0000313" key="3">
    <source>
        <dbReference type="EMBL" id="KAA1121370.1"/>
    </source>
</evidence>
<dbReference type="Proteomes" id="UP000325313">
    <property type="component" value="Unassembled WGS sequence"/>
</dbReference>